<dbReference type="OrthoDB" id="6781267at2759"/>
<accession>A0A4Y2G1G2</accession>
<sequence length="108" mass="12214">MGSRHAPTVLLGTIITPYCNSPELLCVNCKQPHSSDSRDCPQWKLEKKIQELRARNNISYAEAKKLLPEQKSVSYSKVVQPATCSCGKKIQQPTNQQSTRNMLIRTNR</sequence>
<protein>
    <submittedName>
        <fullName evidence="2">Uncharacterized protein</fullName>
    </submittedName>
</protein>
<evidence type="ECO:0000313" key="3">
    <source>
        <dbReference type="Proteomes" id="UP000499080"/>
    </source>
</evidence>
<dbReference type="AlphaFoldDB" id="A0A4Y2G1G2"/>
<dbReference type="EMBL" id="BGPR01001138">
    <property type="protein sequence ID" value="GBM46459.1"/>
    <property type="molecule type" value="Genomic_DNA"/>
</dbReference>
<comment type="caution">
    <text evidence="2">The sequence shown here is derived from an EMBL/GenBank/DDBJ whole genome shotgun (WGS) entry which is preliminary data.</text>
</comment>
<evidence type="ECO:0000313" key="2">
    <source>
        <dbReference type="EMBL" id="GBM46459.1"/>
    </source>
</evidence>
<feature type="region of interest" description="Disordered" evidence="1">
    <location>
        <begin position="88"/>
        <end position="108"/>
    </location>
</feature>
<evidence type="ECO:0000256" key="1">
    <source>
        <dbReference type="SAM" id="MobiDB-lite"/>
    </source>
</evidence>
<keyword evidence="3" id="KW-1185">Reference proteome</keyword>
<name>A0A4Y2G1G2_ARAVE</name>
<gene>
    <name evidence="2" type="ORF">AVEN_78601_1</name>
</gene>
<reference evidence="2 3" key="1">
    <citation type="journal article" date="2019" name="Sci. Rep.">
        <title>Orb-weaving spider Araneus ventricosus genome elucidates the spidroin gene catalogue.</title>
        <authorList>
            <person name="Kono N."/>
            <person name="Nakamura H."/>
            <person name="Ohtoshi R."/>
            <person name="Moran D.A.P."/>
            <person name="Shinohara A."/>
            <person name="Yoshida Y."/>
            <person name="Fujiwara M."/>
            <person name="Mori M."/>
            <person name="Tomita M."/>
            <person name="Arakawa K."/>
        </authorList>
    </citation>
    <scope>NUCLEOTIDE SEQUENCE [LARGE SCALE GENOMIC DNA]</scope>
</reference>
<feature type="compositionally biased region" description="Polar residues" evidence="1">
    <location>
        <begin position="91"/>
        <end position="108"/>
    </location>
</feature>
<dbReference type="Proteomes" id="UP000499080">
    <property type="component" value="Unassembled WGS sequence"/>
</dbReference>
<organism evidence="2 3">
    <name type="scientific">Araneus ventricosus</name>
    <name type="common">Orbweaver spider</name>
    <name type="synonym">Epeira ventricosa</name>
    <dbReference type="NCBI Taxonomy" id="182803"/>
    <lineage>
        <taxon>Eukaryota</taxon>
        <taxon>Metazoa</taxon>
        <taxon>Ecdysozoa</taxon>
        <taxon>Arthropoda</taxon>
        <taxon>Chelicerata</taxon>
        <taxon>Arachnida</taxon>
        <taxon>Araneae</taxon>
        <taxon>Araneomorphae</taxon>
        <taxon>Entelegynae</taxon>
        <taxon>Araneoidea</taxon>
        <taxon>Araneidae</taxon>
        <taxon>Araneus</taxon>
    </lineage>
</organism>
<proteinExistence type="predicted"/>